<keyword evidence="7 9" id="KW-0503">Monooxygenase</keyword>
<comment type="subcellular location">
    <subcellularLocation>
        <location evidence="9">Cell membrane</location>
        <topology evidence="9">Peripheral membrane protein</topology>
    </subcellularLocation>
</comment>
<evidence type="ECO:0000256" key="1">
    <source>
        <dbReference type="ARBA" id="ARBA00004749"/>
    </source>
</evidence>
<evidence type="ECO:0000256" key="5">
    <source>
        <dbReference type="ARBA" id="ARBA00023002"/>
    </source>
</evidence>
<feature type="binding site" evidence="9">
    <location>
        <position position="178"/>
    </location>
    <ligand>
        <name>Fe cation</name>
        <dbReference type="ChEBI" id="CHEBI:24875"/>
        <label>2</label>
    </ligand>
</feature>
<dbReference type="HAMAP" id="MF_01658">
    <property type="entry name" value="COQ7"/>
    <property type="match status" value="1"/>
</dbReference>
<proteinExistence type="inferred from homology"/>
<dbReference type="NCBIfam" id="NF033656">
    <property type="entry name" value="DMQ_monoox_COQ7"/>
    <property type="match status" value="1"/>
</dbReference>
<evidence type="ECO:0000313" key="11">
    <source>
        <dbReference type="Proteomes" id="UP000226429"/>
    </source>
</evidence>
<keyword evidence="8 9" id="KW-0472">Membrane</keyword>
<dbReference type="InterPro" id="IPR047809">
    <property type="entry name" value="COQ7_proteobact"/>
</dbReference>
<feature type="binding site" evidence="9">
    <location>
        <position position="175"/>
    </location>
    <ligand>
        <name>Fe cation</name>
        <dbReference type="ChEBI" id="CHEBI:24875"/>
        <label>1</label>
    </ligand>
</feature>
<dbReference type="PANTHER" id="PTHR11237:SF4">
    <property type="entry name" value="5-DEMETHOXYUBIQUINONE HYDROXYLASE, MITOCHONDRIAL"/>
    <property type="match status" value="1"/>
</dbReference>
<dbReference type="GO" id="GO:0006744">
    <property type="term" value="P:ubiquinone biosynthetic process"/>
    <property type="evidence" value="ECO:0007669"/>
    <property type="project" value="UniProtKB-UniRule"/>
</dbReference>
<accession>A0A370CH85</accession>
<keyword evidence="3 9" id="KW-0831">Ubiquinone biosynthesis</keyword>
<dbReference type="SUPFAM" id="SSF47240">
    <property type="entry name" value="Ferritin-like"/>
    <property type="match status" value="1"/>
</dbReference>
<evidence type="ECO:0000313" key="10">
    <source>
        <dbReference type="EMBL" id="RDH40173.1"/>
    </source>
</evidence>
<feature type="binding site" evidence="9">
    <location>
        <position position="91"/>
    </location>
    <ligand>
        <name>Fe cation</name>
        <dbReference type="ChEBI" id="CHEBI:24875"/>
        <label>1</label>
    </ligand>
</feature>
<comment type="caution">
    <text evidence="10">The sequence shown here is derived from an EMBL/GenBank/DDBJ whole genome shotgun (WGS) entry which is preliminary data.</text>
</comment>
<protein>
    <recommendedName>
        <fullName evidence="9">3-demethoxyubiquinol 3-hydroxylase</fullName>
        <shortName evidence="9">DMQ hydroxylase</shortName>
        <ecNumber evidence="9">1.14.99.60</ecNumber>
    </recommendedName>
    <alternativeName>
        <fullName evidence="9">2-nonaprenyl-3-methyl-6-methoxy-1,4-benzoquinol hydroxylase</fullName>
    </alternativeName>
</protein>
<dbReference type="UniPathway" id="UPA00232"/>
<feature type="binding site" evidence="9">
    <location>
        <position position="143"/>
    </location>
    <ligand>
        <name>Fe cation</name>
        <dbReference type="ChEBI" id="CHEBI:24875"/>
        <label>2</label>
    </ligand>
</feature>
<comment type="similarity">
    <text evidence="9">Belongs to the COQ7 family.</text>
</comment>
<keyword evidence="5 9" id="KW-0560">Oxidoreductase</keyword>
<keyword evidence="4 9" id="KW-0479">Metal-binding</keyword>
<sequence length="212" mass="23908">MRYYSLWDRLVLRLDGVLQSIQLNSSSGRPNPAKNLLSDTTLNEKERQHSGALMRINHVGEICAQALYAGQALTARSQDIKQELQKAAQEEVDHLSWCQQRIQELGTHTSYLNPFWYISALLIGVSAGLFGDKVSLGFLAETEHQVARHLYNHLQSLPLVDNKSRAIVEQMRLEEMEHALTAEQAGAIPLPLVIQWSMQGLAKFMSLVAYRI</sequence>
<comment type="function">
    <text evidence="9">Catalyzes the hydroxylation of 2-nonaprenyl-3-methyl-6-methoxy-1,4-benzoquinol during ubiquinone biosynthesis.</text>
</comment>
<evidence type="ECO:0000256" key="7">
    <source>
        <dbReference type="ARBA" id="ARBA00023033"/>
    </source>
</evidence>
<dbReference type="GO" id="GO:0008682">
    <property type="term" value="F:3-demethoxyubiquinol 3-hydroxylase activity"/>
    <property type="evidence" value="ECO:0007669"/>
    <property type="project" value="UniProtKB-EC"/>
</dbReference>
<feature type="binding site" evidence="9">
    <location>
        <position position="175"/>
    </location>
    <ligand>
        <name>Fe cation</name>
        <dbReference type="ChEBI" id="CHEBI:24875"/>
        <label>2</label>
    </ligand>
</feature>
<evidence type="ECO:0000256" key="8">
    <source>
        <dbReference type="ARBA" id="ARBA00023136"/>
    </source>
</evidence>
<gene>
    <name evidence="9" type="primary">coq7</name>
    <name evidence="10" type="ORF">CFE62_005310</name>
</gene>
<feature type="binding site" evidence="9">
    <location>
        <position position="61"/>
    </location>
    <ligand>
        <name>Fe cation</name>
        <dbReference type="ChEBI" id="CHEBI:24875"/>
        <label>1</label>
    </ligand>
</feature>
<name>A0A370CH85_9COXI</name>
<dbReference type="CDD" id="cd01042">
    <property type="entry name" value="DMQH"/>
    <property type="match status" value="1"/>
</dbReference>
<dbReference type="GO" id="GO:0005886">
    <property type="term" value="C:plasma membrane"/>
    <property type="evidence" value="ECO:0007669"/>
    <property type="project" value="UniProtKB-SubCell"/>
</dbReference>
<keyword evidence="6 9" id="KW-0408">Iron</keyword>
<comment type="cofactor">
    <cofactor evidence="9">
        <name>Fe cation</name>
        <dbReference type="ChEBI" id="CHEBI:24875"/>
    </cofactor>
    <text evidence="9">Binds 2 iron ions per subunit.</text>
</comment>
<reference evidence="10 11" key="1">
    <citation type="journal article" date="2017" name="Int. J. Syst. Evol. Microbiol.">
        <title>Aquarickettsiella crustaci n. gen. n. sp. (Gammaproteobacteria: Legionellales: Coxiellaceae); a bacterial pathogen of the freshwater crustacean: Gammarus fossarum (Malacostraca: Amphipoda).</title>
        <authorList>
            <person name="Bojko J."/>
            <person name="Dunn A.M."/>
            <person name="Stebbing P.D."/>
            <person name="Van Aerle R."/>
            <person name="Bacela-Spychalska K."/>
            <person name="Bean T.P."/>
            <person name="Stentiford G.D."/>
        </authorList>
    </citation>
    <scope>NUCLEOTIDE SEQUENCE [LARGE SCALE GENOMIC DNA]</scope>
    <source>
        <strain evidence="10">RA15029</strain>
    </source>
</reference>
<evidence type="ECO:0000256" key="4">
    <source>
        <dbReference type="ARBA" id="ARBA00022723"/>
    </source>
</evidence>
<dbReference type="PANTHER" id="PTHR11237">
    <property type="entry name" value="COENZYME Q10 BIOSYNTHESIS PROTEIN 7"/>
    <property type="match status" value="1"/>
</dbReference>
<dbReference type="InterPro" id="IPR011566">
    <property type="entry name" value="Ubq_synth_Coq7"/>
</dbReference>
<comment type="catalytic activity">
    <reaction evidence="9">
        <text>a 5-methoxy-2-methyl-3-(all-trans-polyprenyl)benzene-1,4-diol + AH2 + O2 = a 3-demethylubiquinol + A + H2O</text>
        <dbReference type="Rhea" id="RHEA:50908"/>
        <dbReference type="Rhea" id="RHEA-COMP:10859"/>
        <dbReference type="Rhea" id="RHEA-COMP:10914"/>
        <dbReference type="ChEBI" id="CHEBI:13193"/>
        <dbReference type="ChEBI" id="CHEBI:15377"/>
        <dbReference type="ChEBI" id="CHEBI:15379"/>
        <dbReference type="ChEBI" id="CHEBI:17499"/>
        <dbReference type="ChEBI" id="CHEBI:84167"/>
        <dbReference type="ChEBI" id="CHEBI:84422"/>
        <dbReference type="EC" id="1.14.99.60"/>
    </reaction>
</comment>
<evidence type="ECO:0000256" key="6">
    <source>
        <dbReference type="ARBA" id="ARBA00023004"/>
    </source>
</evidence>
<evidence type="ECO:0000256" key="2">
    <source>
        <dbReference type="ARBA" id="ARBA00022475"/>
    </source>
</evidence>
<dbReference type="EMBL" id="NMOS02000014">
    <property type="protein sequence ID" value="RDH40173.1"/>
    <property type="molecule type" value="Genomic_DNA"/>
</dbReference>
<dbReference type="AlphaFoldDB" id="A0A370CH85"/>
<keyword evidence="2 9" id="KW-1003">Cell membrane</keyword>
<dbReference type="Proteomes" id="UP000226429">
    <property type="component" value="Unassembled WGS sequence"/>
</dbReference>
<dbReference type="EC" id="1.14.99.60" evidence="9"/>
<keyword evidence="11" id="KW-1185">Reference proteome</keyword>
<feature type="binding site" evidence="9">
    <location>
        <position position="91"/>
    </location>
    <ligand>
        <name>Fe cation</name>
        <dbReference type="ChEBI" id="CHEBI:24875"/>
        <label>2</label>
    </ligand>
</feature>
<dbReference type="InterPro" id="IPR012347">
    <property type="entry name" value="Ferritin-like"/>
</dbReference>
<organism evidence="10 11">
    <name type="scientific">Candidatus Aquirickettsiella gammari</name>
    <dbReference type="NCBI Taxonomy" id="2016198"/>
    <lineage>
        <taxon>Bacteria</taxon>
        <taxon>Pseudomonadati</taxon>
        <taxon>Pseudomonadota</taxon>
        <taxon>Gammaproteobacteria</taxon>
        <taxon>Legionellales</taxon>
        <taxon>Coxiellaceae</taxon>
        <taxon>Candidatus Aquirickettsiella</taxon>
    </lineage>
</organism>
<evidence type="ECO:0000256" key="3">
    <source>
        <dbReference type="ARBA" id="ARBA00022688"/>
    </source>
</evidence>
<dbReference type="GO" id="GO:0046872">
    <property type="term" value="F:metal ion binding"/>
    <property type="evidence" value="ECO:0007669"/>
    <property type="project" value="UniProtKB-KW"/>
</dbReference>
<dbReference type="Gene3D" id="1.20.1260.10">
    <property type="match status" value="1"/>
</dbReference>
<feature type="binding site" evidence="9">
    <location>
        <position position="94"/>
    </location>
    <ligand>
        <name>Fe cation</name>
        <dbReference type="ChEBI" id="CHEBI:24875"/>
        <label>1</label>
    </ligand>
</feature>
<comment type="pathway">
    <text evidence="1 9">Cofactor biosynthesis; ubiquinone biosynthesis.</text>
</comment>
<dbReference type="InterPro" id="IPR009078">
    <property type="entry name" value="Ferritin-like_SF"/>
</dbReference>
<reference evidence="10 11" key="2">
    <citation type="journal article" date="2018" name="J. Invertebr. Pathol.">
        <title>'Candidatus Aquirickettsiella gammari' (Gammaproteobacteria: Legionellales: Coxiellaceae): A bacterial pathogen of the freshwater crustacean Gammarus fossarum (Malacostraca: Amphipoda).</title>
        <authorList>
            <person name="Bojko J."/>
            <person name="Dunn A.M."/>
            <person name="Stebbing P.D."/>
            <person name="van Aerle R."/>
            <person name="Bacela-Spychalska K."/>
            <person name="Bean T.P."/>
            <person name="Urrutia A."/>
            <person name="Stentiford G.D."/>
        </authorList>
    </citation>
    <scope>NUCLEOTIDE SEQUENCE [LARGE SCALE GENOMIC DNA]</scope>
    <source>
        <strain evidence="10">RA15029</strain>
    </source>
</reference>
<evidence type="ECO:0000256" key="9">
    <source>
        <dbReference type="HAMAP-Rule" id="MF_01658"/>
    </source>
</evidence>
<dbReference type="Pfam" id="PF03232">
    <property type="entry name" value="COQ7"/>
    <property type="match status" value="1"/>
</dbReference>